<evidence type="ECO:0000313" key="3">
    <source>
        <dbReference type="Proteomes" id="UP000040576"/>
    </source>
</evidence>
<gene>
    <name evidence="2" type="ORF">BT1A1_0243</name>
</gene>
<feature type="transmembrane region" description="Helical" evidence="1">
    <location>
        <begin position="187"/>
        <end position="209"/>
    </location>
</feature>
<dbReference type="PANTHER" id="PTHR41309:SF2">
    <property type="entry name" value="MEMBRANE PROTEIN"/>
    <property type="match status" value="1"/>
</dbReference>
<keyword evidence="1" id="KW-1133">Transmembrane helix</keyword>
<evidence type="ECO:0000313" key="2">
    <source>
        <dbReference type="EMBL" id="CEE00104.1"/>
    </source>
</evidence>
<feature type="transmembrane region" description="Helical" evidence="1">
    <location>
        <begin position="37"/>
        <end position="56"/>
    </location>
</feature>
<evidence type="ECO:0000256" key="1">
    <source>
        <dbReference type="SAM" id="Phobius"/>
    </source>
</evidence>
<dbReference type="PANTHER" id="PTHR41309">
    <property type="entry name" value="MEMBRANE PROTEIN-RELATED"/>
    <property type="match status" value="1"/>
</dbReference>
<dbReference type="Pfam" id="PF13346">
    <property type="entry name" value="ABC2_membrane_5"/>
    <property type="match status" value="1"/>
</dbReference>
<feature type="transmembrane region" description="Helical" evidence="1">
    <location>
        <begin position="114"/>
        <end position="138"/>
    </location>
</feature>
<keyword evidence="1" id="KW-0812">Transmembrane</keyword>
<dbReference type="EMBL" id="CCRF01000010">
    <property type="protein sequence ID" value="CEE00104.1"/>
    <property type="molecule type" value="Genomic_DNA"/>
</dbReference>
<accession>A0A090KN35</accession>
<proteinExistence type="predicted"/>
<keyword evidence="1" id="KW-0472">Membrane</keyword>
<feature type="transmembrane region" description="Helical" evidence="1">
    <location>
        <begin position="15"/>
        <end position="31"/>
    </location>
</feature>
<reference evidence="2 3" key="1">
    <citation type="submission" date="2014-07" db="EMBL/GenBank/DDBJ databases">
        <authorList>
            <person name="Wibberg Daniel"/>
        </authorList>
    </citation>
    <scope>NUCLEOTIDE SEQUENCE [LARGE SCALE GENOMIC DNA]</scope>
</reference>
<organism evidence="2 3">
    <name type="scientific">Caldibacillus thermoamylovorans</name>
    <dbReference type="NCBI Taxonomy" id="35841"/>
    <lineage>
        <taxon>Bacteria</taxon>
        <taxon>Bacillati</taxon>
        <taxon>Bacillota</taxon>
        <taxon>Bacilli</taxon>
        <taxon>Bacillales</taxon>
        <taxon>Bacillaceae</taxon>
        <taxon>Caldibacillus</taxon>
    </lineage>
</organism>
<dbReference type="InterPro" id="IPR025699">
    <property type="entry name" value="ABC2_memb-like"/>
</dbReference>
<keyword evidence="3" id="KW-1185">Reference proteome</keyword>
<dbReference type="Proteomes" id="UP000040576">
    <property type="component" value="Unassembled WGS sequence"/>
</dbReference>
<sequence>MFHLIKKDFLVQKKSVFLSIVFILFFSLFFSKIGAPGFLIGVLGVTYLLALGSSAIDDKNNSDKMLISLPIKRNTIVLAKYLSVIVIAAFAILINLLIYLVVDILKLPLQPIPFSLTGMAGSIIVSVLYCSISFPVIFKYGFLKSRMINSLLFFLLIFGGSAWISYMTENNPKSLFILSSLSNIETIFVILLPTIFIFVLSYLLSLTFYKNREF</sequence>
<feature type="transmembrane region" description="Helical" evidence="1">
    <location>
        <begin position="77"/>
        <end position="102"/>
    </location>
</feature>
<protein>
    <submittedName>
        <fullName evidence="2">Putative membrane protein</fullName>
    </submittedName>
</protein>
<dbReference type="RefSeq" id="WP_034767235.1">
    <property type="nucleotide sequence ID" value="NZ_CCRF01000010.1"/>
</dbReference>
<dbReference type="AlphaFoldDB" id="A0A090KN35"/>
<feature type="transmembrane region" description="Helical" evidence="1">
    <location>
        <begin position="150"/>
        <end position="167"/>
    </location>
</feature>
<name>A0A090KN35_9BACI</name>